<dbReference type="OrthoDB" id="4062651at2759"/>
<dbReference type="PANTHER" id="PTHR48015:SF16">
    <property type="entry name" value="SERINE_THREONINE-PROTEIN KINASE SULU"/>
    <property type="match status" value="1"/>
</dbReference>
<protein>
    <recommendedName>
        <fullName evidence="3">Protein kinase domain-containing protein</fullName>
    </recommendedName>
</protein>
<dbReference type="Proteomes" id="UP000241818">
    <property type="component" value="Unassembled WGS sequence"/>
</dbReference>
<evidence type="ECO:0000313" key="2">
    <source>
        <dbReference type="Proteomes" id="UP000241818"/>
    </source>
</evidence>
<organism evidence="1 2">
    <name type="scientific">Amorphotheca resinae ATCC 22711</name>
    <dbReference type="NCBI Taxonomy" id="857342"/>
    <lineage>
        <taxon>Eukaryota</taxon>
        <taxon>Fungi</taxon>
        <taxon>Dikarya</taxon>
        <taxon>Ascomycota</taxon>
        <taxon>Pezizomycotina</taxon>
        <taxon>Leotiomycetes</taxon>
        <taxon>Helotiales</taxon>
        <taxon>Amorphothecaceae</taxon>
        <taxon>Amorphotheca</taxon>
    </lineage>
</organism>
<evidence type="ECO:0000313" key="1">
    <source>
        <dbReference type="EMBL" id="PSS18327.1"/>
    </source>
</evidence>
<dbReference type="SUPFAM" id="SSF56112">
    <property type="entry name" value="Protein kinase-like (PK-like)"/>
    <property type="match status" value="1"/>
</dbReference>
<dbReference type="InterPro" id="IPR011009">
    <property type="entry name" value="Kinase-like_dom_sf"/>
</dbReference>
<name>A0A2T3B198_AMORE</name>
<dbReference type="EMBL" id="KZ679011">
    <property type="protein sequence ID" value="PSS18327.1"/>
    <property type="molecule type" value="Genomic_DNA"/>
</dbReference>
<dbReference type="InterPro" id="IPR050285">
    <property type="entry name" value="STE20_Ser/Thr_kinase"/>
</dbReference>
<reference evidence="1 2" key="1">
    <citation type="journal article" date="2018" name="New Phytol.">
        <title>Comparative genomics and transcriptomics depict ericoid mycorrhizal fungi as versatile saprotrophs and plant mutualists.</title>
        <authorList>
            <person name="Martino E."/>
            <person name="Morin E."/>
            <person name="Grelet G.A."/>
            <person name="Kuo A."/>
            <person name="Kohler A."/>
            <person name="Daghino S."/>
            <person name="Barry K.W."/>
            <person name="Cichocki N."/>
            <person name="Clum A."/>
            <person name="Dockter R.B."/>
            <person name="Hainaut M."/>
            <person name="Kuo R.C."/>
            <person name="LaButti K."/>
            <person name="Lindahl B.D."/>
            <person name="Lindquist E.A."/>
            <person name="Lipzen A."/>
            <person name="Khouja H.R."/>
            <person name="Magnuson J."/>
            <person name="Murat C."/>
            <person name="Ohm R.A."/>
            <person name="Singer S.W."/>
            <person name="Spatafora J.W."/>
            <person name="Wang M."/>
            <person name="Veneault-Fourrey C."/>
            <person name="Henrissat B."/>
            <person name="Grigoriev I.V."/>
            <person name="Martin F.M."/>
            <person name="Perotto S."/>
        </authorList>
    </citation>
    <scope>NUCLEOTIDE SEQUENCE [LARGE SCALE GENOMIC DNA]</scope>
    <source>
        <strain evidence="1 2">ATCC 22711</strain>
    </source>
</reference>
<dbReference type="InParanoid" id="A0A2T3B198"/>
<accession>A0A2T3B198</accession>
<dbReference type="RefSeq" id="XP_024720679.1">
    <property type="nucleotide sequence ID" value="XM_024863987.1"/>
</dbReference>
<keyword evidence="2" id="KW-1185">Reference proteome</keyword>
<gene>
    <name evidence="1" type="ORF">M430DRAFT_18930</name>
</gene>
<evidence type="ECO:0008006" key="3">
    <source>
        <dbReference type="Google" id="ProtNLM"/>
    </source>
</evidence>
<dbReference type="Gene3D" id="1.10.510.10">
    <property type="entry name" value="Transferase(Phosphotransferase) domain 1"/>
    <property type="match status" value="1"/>
</dbReference>
<dbReference type="PANTHER" id="PTHR48015">
    <property type="entry name" value="SERINE/THREONINE-PROTEIN KINASE TAO"/>
    <property type="match status" value="1"/>
</dbReference>
<dbReference type="GO" id="GO:0035556">
    <property type="term" value="P:intracellular signal transduction"/>
    <property type="evidence" value="ECO:0007669"/>
    <property type="project" value="TreeGrafter"/>
</dbReference>
<dbReference type="AlphaFoldDB" id="A0A2T3B198"/>
<proteinExistence type="predicted"/>
<dbReference type="GeneID" id="36572068"/>
<dbReference type="GO" id="GO:0043408">
    <property type="term" value="P:regulation of MAPK cascade"/>
    <property type="evidence" value="ECO:0007669"/>
    <property type="project" value="TreeGrafter"/>
</dbReference>
<sequence length="272" mass="31045">MKSVKVVLSGSLKLSQEVSSEIVPSKTTKTVKRFLRVLLRNPWDDYDHVMHLDQGILAIRKGSSFKIVSVQQFECPEILQQTRMFASIQHPNVASIYDVYCHEEKQFMITEHLCVRISHLQIQEHELEEWEIATIISEVLQGVVHISSLRISCKELSSNNIGMSLDGELKLVLDPNNIKHDPLYESPRTSQVLLDYPILAEIIEEMMLSSYHLASDDDRRSEEALSFLSCTLSGSLESLMNHCFLKLAASPRRLIPRIRYGYEISRGGFLLS</sequence>